<evidence type="ECO:0000259" key="2">
    <source>
        <dbReference type="Pfam" id="PF09949"/>
    </source>
</evidence>
<dbReference type="GeneID" id="38783549"/>
<gene>
    <name evidence="3" type="ORF">SCP_0905110</name>
</gene>
<evidence type="ECO:0000256" key="1">
    <source>
        <dbReference type="SAM" id="MobiDB-lite"/>
    </source>
</evidence>
<accession>A0A401GWS5</accession>
<dbReference type="GO" id="GO:0030479">
    <property type="term" value="C:actin cortical patch"/>
    <property type="evidence" value="ECO:0007669"/>
    <property type="project" value="TreeGrafter"/>
</dbReference>
<dbReference type="RefSeq" id="XP_027617545.1">
    <property type="nucleotide sequence ID" value="XM_027761744.1"/>
</dbReference>
<dbReference type="InParanoid" id="A0A401GWS5"/>
<keyword evidence="4" id="KW-1185">Reference proteome</keyword>
<feature type="region of interest" description="Disordered" evidence="1">
    <location>
        <begin position="539"/>
        <end position="577"/>
    </location>
</feature>
<dbReference type="Pfam" id="PF09949">
    <property type="entry name" value="APP1_cat"/>
    <property type="match status" value="1"/>
</dbReference>
<feature type="compositionally biased region" description="Polar residues" evidence="1">
    <location>
        <begin position="205"/>
        <end position="221"/>
    </location>
</feature>
<name>A0A401GWS5_9APHY</name>
<dbReference type="PANTHER" id="PTHR28208">
    <property type="entry name" value="PHOSPHATIDATE PHOSPHATASE APP1"/>
    <property type="match status" value="1"/>
</dbReference>
<dbReference type="EMBL" id="BFAD01000009">
    <property type="protein sequence ID" value="GBE86632.1"/>
    <property type="molecule type" value="Genomic_DNA"/>
</dbReference>
<proteinExistence type="predicted"/>
<dbReference type="GO" id="GO:0008195">
    <property type="term" value="F:phosphatidate phosphatase activity"/>
    <property type="evidence" value="ECO:0007669"/>
    <property type="project" value="InterPro"/>
</dbReference>
<dbReference type="PANTHER" id="PTHR28208:SF3">
    <property type="entry name" value="PHOSPHATIDATE PHOSPHATASE APP1"/>
    <property type="match status" value="1"/>
</dbReference>
<reference evidence="3 4" key="1">
    <citation type="journal article" date="2018" name="Sci. Rep.">
        <title>Genome sequence of the cauliflower mushroom Sparassis crispa (Hanabiratake) and its association with beneficial usage.</title>
        <authorList>
            <person name="Kiyama R."/>
            <person name="Furutani Y."/>
            <person name="Kawaguchi K."/>
            <person name="Nakanishi T."/>
        </authorList>
    </citation>
    <scope>NUCLEOTIDE SEQUENCE [LARGE SCALE GENOMIC DNA]</scope>
</reference>
<dbReference type="FunCoup" id="A0A401GWS5">
    <property type="interactions" value="10"/>
</dbReference>
<sequence>MSDEMPSWRALASAASRSIKSYVSQRDFKRAFPVTRDVRADGDRFSRVQSWGQWAGQKLRRGSQNDGSAIERVSLFPGWATREYHHVQDNTAKNGTPFDVEVFVSGFASRSSGLGFGSRSGRAFLRIAKGYAALPKLAPVGVPVIRNATDSRAVEDSNLYFPDEMDEGAIAEQLDNEVRDLDPLEEDGASSTAAGLAEPMSFSYTGGSRNHPLNSPASPNSIPRPKTPARFLTADLQRWHANLEARLYPFWSSALSARTIRVSLYTMDPTVFESDNQAACSNAAEDGIERRPIAVRDVLTAPDGFFQIKFNIPWDTMCTHPGALEIAFGDAALEYNLFILAELFPPISSTPSAHTTVQPPRYFPYPSATTSLSVPLTYSSVRVLSDIDDTVKLSNMLCGARTVFRNVFVKDLRDSVVPGMGDWYMRLWNRGVRFHYVSNGPFELLPVLNDFFQLSHLPQGSIKLRSYAGRSLFSGLLSAPSVRKRAGVIDILDSFATSRFMLVGDSGEQDLELYANIAKERPDQILAIFIRDANPSQDSEVAEGGLKPLDDPTGVGIWRRDSDSDSRSFSSPARRPLSKYRVRSPVRSLSEMPVRFSVHKPMRTYSADVLAPLNKTASGYFSPSLQCASPVSEEPRPLESPSVTPPISRRGSPNYESQSSRGQILMSDSEKRRYDLQIRVYRARLEVPRHIPLRVFRQPEECVEAAAMLDRLQL</sequence>
<protein>
    <recommendedName>
        <fullName evidence="2">Phosphatidate phosphatase APP1 catalytic domain-containing protein</fullName>
    </recommendedName>
</protein>
<dbReference type="Proteomes" id="UP000287166">
    <property type="component" value="Unassembled WGS sequence"/>
</dbReference>
<feature type="region of interest" description="Disordered" evidence="1">
    <location>
        <begin position="624"/>
        <end position="668"/>
    </location>
</feature>
<dbReference type="OrthoDB" id="2117591at2759"/>
<feature type="region of interest" description="Disordered" evidence="1">
    <location>
        <begin position="205"/>
        <end position="225"/>
    </location>
</feature>
<comment type="caution">
    <text evidence="3">The sequence shown here is derived from an EMBL/GenBank/DDBJ whole genome shotgun (WGS) entry which is preliminary data.</text>
</comment>
<evidence type="ECO:0000313" key="4">
    <source>
        <dbReference type="Proteomes" id="UP000287166"/>
    </source>
</evidence>
<dbReference type="InterPro" id="IPR019236">
    <property type="entry name" value="APP1_cat"/>
</dbReference>
<dbReference type="STRING" id="139825.A0A401GWS5"/>
<organism evidence="3 4">
    <name type="scientific">Sparassis crispa</name>
    <dbReference type="NCBI Taxonomy" id="139825"/>
    <lineage>
        <taxon>Eukaryota</taxon>
        <taxon>Fungi</taxon>
        <taxon>Dikarya</taxon>
        <taxon>Basidiomycota</taxon>
        <taxon>Agaricomycotina</taxon>
        <taxon>Agaricomycetes</taxon>
        <taxon>Polyporales</taxon>
        <taxon>Sparassidaceae</taxon>
        <taxon>Sparassis</taxon>
    </lineage>
</organism>
<dbReference type="InterPro" id="IPR052935">
    <property type="entry name" value="Mg2+_PAP"/>
</dbReference>
<dbReference type="AlphaFoldDB" id="A0A401GWS5"/>
<evidence type="ECO:0000313" key="3">
    <source>
        <dbReference type="EMBL" id="GBE86632.1"/>
    </source>
</evidence>
<feature type="domain" description="Phosphatidate phosphatase APP1 catalytic" evidence="2">
    <location>
        <begin position="382"/>
        <end position="532"/>
    </location>
</feature>